<name>A0A0E9R2S8_ANGAN</name>
<proteinExistence type="predicted"/>
<accession>A0A0E9R2S8</accession>
<sequence>MGLYGACQGTPVIFLSPLRAPVLQMRMCTTAKWTCPVLRNPKQSKALELSFLFMFSPLP</sequence>
<dbReference type="AlphaFoldDB" id="A0A0E9R2S8"/>
<protein>
    <submittedName>
        <fullName evidence="1">Uncharacterized protein</fullName>
    </submittedName>
</protein>
<reference evidence="1" key="2">
    <citation type="journal article" date="2015" name="Fish Shellfish Immunol.">
        <title>Early steps in the European eel (Anguilla anguilla)-Vibrio vulnificus interaction in the gills: Role of the RtxA13 toxin.</title>
        <authorList>
            <person name="Callol A."/>
            <person name="Pajuelo D."/>
            <person name="Ebbesson L."/>
            <person name="Teles M."/>
            <person name="MacKenzie S."/>
            <person name="Amaro C."/>
        </authorList>
    </citation>
    <scope>NUCLEOTIDE SEQUENCE</scope>
</reference>
<dbReference type="EMBL" id="GBXM01085111">
    <property type="protein sequence ID" value="JAH23466.1"/>
    <property type="molecule type" value="Transcribed_RNA"/>
</dbReference>
<organism evidence="1">
    <name type="scientific">Anguilla anguilla</name>
    <name type="common">European freshwater eel</name>
    <name type="synonym">Muraena anguilla</name>
    <dbReference type="NCBI Taxonomy" id="7936"/>
    <lineage>
        <taxon>Eukaryota</taxon>
        <taxon>Metazoa</taxon>
        <taxon>Chordata</taxon>
        <taxon>Craniata</taxon>
        <taxon>Vertebrata</taxon>
        <taxon>Euteleostomi</taxon>
        <taxon>Actinopterygii</taxon>
        <taxon>Neopterygii</taxon>
        <taxon>Teleostei</taxon>
        <taxon>Anguilliformes</taxon>
        <taxon>Anguillidae</taxon>
        <taxon>Anguilla</taxon>
    </lineage>
</organism>
<evidence type="ECO:0000313" key="1">
    <source>
        <dbReference type="EMBL" id="JAH23466.1"/>
    </source>
</evidence>
<reference evidence="1" key="1">
    <citation type="submission" date="2014-11" db="EMBL/GenBank/DDBJ databases">
        <authorList>
            <person name="Amaro Gonzalez C."/>
        </authorList>
    </citation>
    <scope>NUCLEOTIDE SEQUENCE</scope>
</reference>